<dbReference type="EMBL" id="CP009417">
    <property type="protein sequence ID" value="AJD93016.1"/>
    <property type="molecule type" value="Genomic_DNA"/>
</dbReference>
<keyword evidence="1" id="KW-0614">Plasmid</keyword>
<keyword evidence="2" id="KW-1185">Reference proteome</keyword>
<gene>
    <name evidence="1" type="ORF">JMA_36980</name>
</gene>
<protein>
    <submittedName>
        <fullName evidence="1">Uncharacterized protein</fullName>
    </submittedName>
</protein>
<dbReference type="OrthoDB" id="2452108at2"/>
<geneLocation type="plasmid" evidence="2"/>
<dbReference type="AlphaFoldDB" id="A0A0B5ASC6"/>
<organism evidence="1 2">
    <name type="scientific">Jeotgalibacillus malaysiensis</name>
    <dbReference type="NCBI Taxonomy" id="1508404"/>
    <lineage>
        <taxon>Bacteria</taxon>
        <taxon>Bacillati</taxon>
        <taxon>Bacillota</taxon>
        <taxon>Bacilli</taxon>
        <taxon>Bacillales</taxon>
        <taxon>Caryophanaceae</taxon>
        <taxon>Jeotgalibacillus</taxon>
    </lineage>
</organism>
<evidence type="ECO:0000313" key="2">
    <source>
        <dbReference type="Proteomes" id="UP000031449"/>
    </source>
</evidence>
<name>A0A0B5ASC6_9BACL</name>
<dbReference type="HOGENOM" id="CLU_2142505_0_0_9"/>
<evidence type="ECO:0000313" key="1">
    <source>
        <dbReference type="EMBL" id="AJD93016.1"/>
    </source>
</evidence>
<reference evidence="1 2" key="1">
    <citation type="submission" date="2014-08" db="EMBL/GenBank/DDBJ databases">
        <title>Complete genome of a marine bacteria Jeotgalibacillus malaysiensis.</title>
        <authorList>
            <person name="Yaakop A.S."/>
            <person name="Chan K.-G."/>
            <person name="Goh K.M."/>
        </authorList>
    </citation>
    <scope>NUCLEOTIDE SEQUENCE [LARGE SCALE GENOMIC DNA]</scope>
    <source>
        <strain evidence="1 2">D5</strain>
        <plasmid evidence="2">Plasmid</plasmid>
    </source>
</reference>
<dbReference type="KEGG" id="jeo:JMA_36980"/>
<sequence length="112" mass="13356">MANQVTYREYVQELAKELQYHSNGGTNYRRKTAELALMVAESTLNPYLFWERELVSQELFKRLPGLDTDRYNDVSKMLSVVVRDLHNKKNRTQDVQQYVEMKRKKRKPLAFV</sequence>
<dbReference type="BioCyc" id="JESP1508404:G14D9-12982-MONOMER"/>
<dbReference type="Proteomes" id="UP000031449">
    <property type="component" value="Plasmid unnamed"/>
</dbReference>
<accession>A0A0B5ASC6</accession>
<proteinExistence type="predicted"/>